<sequence>MASNGENLDNVAAPAPEMTAERSPEEYTKSEEPAPREDSRERGRERSPERSRSRRSGSRDRRDRYRSGSRDRSEDRSRDRRRDRSNERYRDYRDSRNGRHSRRRYSRSRSPPRRKQRSRSPARRKGTPPPSKVLGVFGLSLRTRERDLEELFDEFGKHERVTIVYDHRTDRSRGFGFVYFEHEEDAARAKEKTNGLELHGRRIRVDFSMTQRPHSPTPGQYMGRKTERTSRRRSRSKSWSRSRSRGRSYSR</sequence>
<evidence type="ECO:0000313" key="4">
    <source>
        <dbReference type="EMBL" id="ORY04074.1"/>
    </source>
</evidence>
<dbReference type="GO" id="GO:0003723">
    <property type="term" value="F:RNA binding"/>
    <property type="evidence" value="ECO:0007669"/>
    <property type="project" value="UniProtKB-UniRule"/>
</dbReference>
<dbReference type="PANTHER" id="PTHR48034">
    <property type="entry name" value="TRANSFORMER-2 SEX-DETERMINING PROTEIN-RELATED"/>
    <property type="match status" value="1"/>
</dbReference>
<dbReference type="InterPro" id="IPR035979">
    <property type="entry name" value="RBD_domain_sf"/>
</dbReference>
<name>A0A1Y1Z1V7_9FUNG</name>
<dbReference type="InterPro" id="IPR012677">
    <property type="entry name" value="Nucleotide-bd_a/b_plait_sf"/>
</dbReference>
<dbReference type="InParanoid" id="A0A1Y1Z1V7"/>
<evidence type="ECO:0000256" key="2">
    <source>
        <dbReference type="SAM" id="MobiDB-lite"/>
    </source>
</evidence>
<feature type="compositionally biased region" description="Basic residues" evidence="2">
    <location>
        <begin position="230"/>
        <end position="251"/>
    </location>
</feature>
<dbReference type="InterPro" id="IPR050441">
    <property type="entry name" value="RBM"/>
</dbReference>
<feature type="region of interest" description="Disordered" evidence="2">
    <location>
        <begin position="204"/>
        <end position="251"/>
    </location>
</feature>
<dbReference type="Pfam" id="PF00076">
    <property type="entry name" value="RRM_1"/>
    <property type="match status" value="1"/>
</dbReference>
<evidence type="ECO:0000259" key="3">
    <source>
        <dbReference type="PROSITE" id="PS50102"/>
    </source>
</evidence>
<comment type="caution">
    <text evidence="4">The sequence shown here is derived from an EMBL/GenBank/DDBJ whole genome shotgun (WGS) entry which is preliminary data.</text>
</comment>
<dbReference type="PROSITE" id="PS50102">
    <property type="entry name" value="RRM"/>
    <property type="match status" value="1"/>
</dbReference>
<dbReference type="EMBL" id="MCFE01000039">
    <property type="protein sequence ID" value="ORY04074.1"/>
    <property type="molecule type" value="Genomic_DNA"/>
</dbReference>
<gene>
    <name evidence="4" type="ORF">K493DRAFT_60751</name>
</gene>
<keyword evidence="5" id="KW-1185">Reference proteome</keyword>
<dbReference type="SMART" id="SM00360">
    <property type="entry name" value="RRM"/>
    <property type="match status" value="1"/>
</dbReference>
<feature type="compositionally biased region" description="Polar residues" evidence="2">
    <location>
        <begin position="208"/>
        <end position="218"/>
    </location>
</feature>
<dbReference type="AlphaFoldDB" id="A0A1Y1Z1V7"/>
<dbReference type="STRING" id="1314790.A0A1Y1Z1V7"/>
<feature type="region of interest" description="Disordered" evidence="2">
    <location>
        <begin position="1"/>
        <end position="136"/>
    </location>
</feature>
<dbReference type="Gene3D" id="3.30.70.330">
    <property type="match status" value="1"/>
</dbReference>
<dbReference type="OrthoDB" id="439808at2759"/>
<dbReference type="InterPro" id="IPR000504">
    <property type="entry name" value="RRM_dom"/>
</dbReference>
<proteinExistence type="predicted"/>
<keyword evidence="1" id="KW-0694">RNA-binding</keyword>
<evidence type="ECO:0000256" key="1">
    <source>
        <dbReference type="PROSITE-ProRule" id="PRU00176"/>
    </source>
</evidence>
<accession>A0A1Y1Z1V7</accession>
<feature type="domain" description="RRM" evidence="3">
    <location>
        <begin position="132"/>
        <end position="210"/>
    </location>
</feature>
<reference evidence="4 5" key="1">
    <citation type="submission" date="2016-07" db="EMBL/GenBank/DDBJ databases">
        <title>Pervasive Adenine N6-methylation of Active Genes in Fungi.</title>
        <authorList>
            <consortium name="DOE Joint Genome Institute"/>
            <person name="Mondo S.J."/>
            <person name="Dannebaum R.O."/>
            <person name="Kuo R.C."/>
            <person name="Labutti K."/>
            <person name="Haridas S."/>
            <person name="Kuo A."/>
            <person name="Salamov A."/>
            <person name="Ahrendt S.R."/>
            <person name="Lipzen A."/>
            <person name="Sullivan W."/>
            <person name="Andreopoulos W.B."/>
            <person name="Clum A."/>
            <person name="Lindquist E."/>
            <person name="Daum C."/>
            <person name="Ramamoorthy G.K."/>
            <person name="Gryganskyi A."/>
            <person name="Culley D."/>
            <person name="Magnuson J.K."/>
            <person name="James T.Y."/>
            <person name="O'Malley M.A."/>
            <person name="Stajich J.E."/>
            <person name="Spatafora J.W."/>
            <person name="Visel A."/>
            <person name="Grigoriev I.V."/>
        </authorList>
    </citation>
    <scope>NUCLEOTIDE SEQUENCE [LARGE SCALE GENOMIC DNA]</scope>
    <source>
        <strain evidence="4 5">CBS 931.73</strain>
    </source>
</reference>
<dbReference type="CDD" id="cd12363">
    <property type="entry name" value="RRM_TRA2"/>
    <property type="match status" value="1"/>
</dbReference>
<dbReference type="SUPFAM" id="SSF54928">
    <property type="entry name" value="RNA-binding domain, RBD"/>
    <property type="match status" value="1"/>
</dbReference>
<protein>
    <submittedName>
        <fullName evidence="4">RNA-binding domain-containing protein</fullName>
    </submittedName>
</protein>
<organism evidence="4 5">
    <name type="scientific">Basidiobolus meristosporus CBS 931.73</name>
    <dbReference type="NCBI Taxonomy" id="1314790"/>
    <lineage>
        <taxon>Eukaryota</taxon>
        <taxon>Fungi</taxon>
        <taxon>Fungi incertae sedis</taxon>
        <taxon>Zoopagomycota</taxon>
        <taxon>Entomophthoromycotina</taxon>
        <taxon>Basidiobolomycetes</taxon>
        <taxon>Basidiobolales</taxon>
        <taxon>Basidiobolaceae</taxon>
        <taxon>Basidiobolus</taxon>
    </lineage>
</organism>
<evidence type="ECO:0000313" key="5">
    <source>
        <dbReference type="Proteomes" id="UP000193498"/>
    </source>
</evidence>
<feature type="compositionally biased region" description="Basic residues" evidence="2">
    <location>
        <begin position="98"/>
        <end position="126"/>
    </location>
</feature>
<feature type="compositionally biased region" description="Basic and acidic residues" evidence="2">
    <location>
        <begin position="19"/>
        <end position="97"/>
    </location>
</feature>
<dbReference type="Proteomes" id="UP000193498">
    <property type="component" value="Unassembled WGS sequence"/>
</dbReference>